<keyword evidence="8" id="KW-1185">Reference proteome</keyword>
<reference evidence="7 8" key="1">
    <citation type="journal article" date="2023" name="Microb. Genom.">
        <title>Mesoterricola silvestris gen. nov., sp. nov., Mesoterricola sediminis sp. nov., Geothrix oryzae sp. nov., Geothrix edaphica sp. nov., Geothrix rubra sp. nov., and Geothrix limicola sp. nov., six novel members of Acidobacteriota isolated from soils.</title>
        <authorList>
            <person name="Weisberg A.J."/>
            <person name="Pearce E."/>
            <person name="Kramer C.G."/>
            <person name="Chang J.H."/>
            <person name="Clarke C.R."/>
        </authorList>
    </citation>
    <scope>NUCLEOTIDE SEQUENCE [LARGE SCALE GENOMIC DNA]</scope>
    <source>
        <strain evidence="7 8">NE20-4-1</strain>
    </source>
</reference>
<dbReference type="PROSITE" id="PS01081">
    <property type="entry name" value="HTH_TETR_1"/>
    <property type="match status" value="1"/>
</dbReference>
<gene>
    <name evidence="7" type="ORF">PV383_29870</name>
</gene>
<dbReference type="InterPro" id="IPR049445">
    <property type="entry name" value="TetR_SbtR-like_C"/>
</dbReference>
<dbReference type="EMBL" id="JARAWJ010000026">
    <property type="protein sequence ID" value="MDX3041371.1"/>
    <property type="molecule type" value="Genomic_DNA"/>
</dbReference>
<proteinExistence type="predicted"/>
<evidence type="ECO:0000256" key="4">
    <source>
        <dbReference type="PROSITE-ProRule" id="PRU00335"/>
    </source>
</evidence>
<keyword evidence="3" id="KW-0804">Transcription</keyword>
<evidence type="ECO:0000259" key="6">
    <source>
        <dbReference type="PROSITE" id="PS50977"/>
    </source>
</evidence>
<dbReference type="SUPFAM" id="SSF46689">
    <property type="entry name" value="Homeodomain-like"/>
    <property type="match status" value="1"/>
</dbReference>
<evidence type="ECO:0000256" key="2">
    <source>
        <dbReference type="ARBA" id="ARBA00023125"/>
    </source>
</evidence>
<feature type="DNA-binding region" description="H-T-H motif" evidence="4">
    <location>
        <begin position="43"/>
        <end position="62"/>
    </location>
</feature>
<dbReference type="RefSeq" id="WP_045561905.1">
    <property type="nucleotide sequence ID" value="NZ_JABXWF010000002.1"/>
</dbReference>
<dbReference type="PRINTS" id="PR00455">
    <property type="entry name" value="HTHTETR"/>
</dbReference>
<dbReference type="Pfam" id="PF00440">
    <property type="entry name" value="TetR_N"/>
    <property type="match status" value="1"/>
</dbReference>
<evidence type="ECO:0000256" key="3">
    <source>
        <dbReference type="ARBA" id="ARBA00023163"/>
    </source>
</evidence>
<feature type="compositionally biased region" description="Low complexity" evidence="5">
    <location>
        <begin position="217"/>
        <end position="234"/>
    </location>
</feature>
<feature type="region of interest" description="Disordered" evidence="5">
    <location>
        <begin position="1"/>
        <end position="21"/>
    </location>
</feature>
<dbReference type="PROSITE" id="PS50977">
    <property type="entry name" value="HTH_TETR_2"/>
    <property type="match status" value="1"/>
</dbReference>
<dbReference type="PANTHER" id="PTHR30055">
    <property type="entry name" value="HTH-TYPE TRANSCRIPTIONAL REGULATOR RUTR"/>
    <property type="match status" value="1"/>
</dbReference>
<keyword evidence="2 4" id="KW-0238">DNA-binding</keyword>
<dbReference type="PANTHER" id="PTHR30055:SF234">
    <property type="entry name" value="HTH-TYPE TRANSCRIPTIONAL REGULATOR BETI"/>
    <property type="match status" value="1"/>
</dbReference>
<feature type="domain" description="HTH tetR-type" evidence="6">
    <location>
        <begin position="21"/>
        <end position="80"/>
    </location>
</feature>
<dbReference type="InterPro" id="IPR036271">
    <property type="entry name" value="Tet_transcr_reg_TetR-rel_C_sf"/>
</dbReference>
<name>A0ABU4MV57_9ACTN</name>
<dbReference type="Proteomes" id="UP001282474">
    <property type="component" value="Unassembled WGS sequence"/>
</dbReference>
<accession>A0ABU4MV57</accession>
<sequence length="248" mass="26322">MTPGDQHSGTPAGHSLRSDAERNRERIIAAARTVFARDGLNASMASVAREAGVGIATMFRRFPTKAELVDEVFIDRMGAYADAVTTALADPDPWHGFVGYIESVCAMQAADYGFADVLTTTFPSAKALERRRNEAYEGMVELIGRAKATGRLRDDFDPSDLVLLHMANAGVVNATGDAAPDAWRRVVALLIQSFEAPARGTLPPSPDHEALYRAMLRPASTGATAPASGTSPAPRRTDTDAPGGPAPE</sequence>
<evidence type="ECO:0000313" key="7">
    <source>
        <dbReference type="EMBL" id="MDX3041371.1"/>
    </source>
</evidence>
<protein>
    <submittedName>
        <fullName evidence="7">TetR/AcrR family transcriptional regulator</fullName>
    </submittedName>
</protein>
<dbReference type="InterPro" id="IPR050109">
    <property type="entry name" value="HTH-type_TetR-like_transc_reg"/>
</dbReference>
<evidence type="ECO:0000256" key="1">
    <source>
        <dbReference type="ARBA" id="ARBA00023015"/>
    </source>
</evidence>
<evidence type="ECO:0000313" key="8">
    <source>
        <dbReference type="Proteomes" id="UP001282474"/>
    </source>
</evidence>
<keyword evidence="1" id="KW-0805">Transcription regulation</keyword>
<dbReference type="InterPro" id="IPR001647">
    <property type="entry name" value="HTH_TetR"/>
</dbReference>
<evidence type="ECO:0000256" key="5">
    <source>
        <dbReference type="SAM" id="MobiDB-lite"/>
    </source>
</evidence>
<comment type="caution">
    <text evidence="7">The sequence shown here is derived from an EMBL/GenBank/DDBJ whole genome shotgun (WGS) entry which is preliminary data.</text>
</comment>
<dbReference type="InterPro" id="IPR009057">
    <property type="entry name" value="Homeodomain-like_sf"/>
</dbReference>
<dbReference type="InterPro" id="IPR023772">
    <property type="entry name" value="DNA-bd_HTH_TetR-type_CS"/>
</dbReference>
<feature type="region of interest" description="Disordered" evidence="5">
    <location>
        <begin position="215"/>
        <end position="248"/>
    </location>
</feature>
<dbReference type="Gene3D" id="1.10.357.10">
    <property type="entry name" value="Tetracycline Repressor, domain 2"/>
    <property type="match status" value="1"/>
</dbReference>
<organism evidence="7 8">
    <name type="scientific">Streptomyces caniscabiei</name>
    <dbReference type="NCBI Taxonomy" id="2746961"/>
    <lineage>
        <taxon>Bacteria</taxon>
        <taxon>Bacillati</taxon>
        <taxon>Actinomycetota</taxon>
        <taxon>Actinomycetes</taxon>
        <taxon>Kitasatosporales</taxon>
        <taxon>Streptomycetaceae</taxon>
        <taxon>Streptomyces</taxon>
    </lineage>
</organism>
<dbReference type="Pfam" id="PF21597">
    <property type="entry name" value="TetR_C_43"/>
    <property type="match status" value="1"/>
</dbReference>
<dbReference type="SUPFAM" id="SSF48498">
    <property type="entry name" value="Tetracyclin repressor-like, C-terminal domain"/>
    <property type="match status" value="1"/>
</dbReference>